<evidence type="ECO:0000313" key="2">
    <source>
        <dbReference type="EMBL" id="POF32846.1"/>
    </source>
</evidence>
<evidence type="ECO:0000256" key="1">
    <source>
        <dbReference type="SAM" id="MobiDB-lite"/>
    </source>
</evidence>
<dbReference type="AlphaFoldDB" id="A0A2S3UYS7"/>
<keyword evidence="3" id="KW-1185">Reference proteome</keyword>
<feature type="region of interest" description="Disordered" evidence="1">
    <location>
        <begin position="67"/>
        <end position="88"/>
    </location>
</feature>
<reference evidence="2 3" key="1">
    <citation type="submission" date="2018-01" db="EMBL/GenBank/DDBJ databases">
        <title>Genomic Encyclopedia of Archaeal and Bacterial Type Strains, Phase II (KMG-II): from individual species to whole genera.</title>
        <authorList>
            <person name="Goeker M."/>
        </authorList>
    </citation>
    <scope>NUCLEOTIDE SEQUENCE [LARGE SCALE GENOMIC DNA]</scope>
    <source>
        <strain evidence="2 3">DSM 17023</strain>
    </source>
</reference>
<dbReference type="Proteomes" id="UP000236959">
    <property type="component" value="Unassembled WGS sequence"/>
</dbReference>
<sequence>MTMPASIGNGTSQAYQPALSSARTEKAAAQAEAIKVRQSEAVAETVKRQADFSSSRAEVLSRQAEQMENRVQSQDPGKGIGGQVDITV</sequence>
<organism evidence="2 3">
    <name type="scientific">Roseibium marinum</name>
    <dbReference type="NCBI Taxonomy" id="281252"/>
    <lineage>
        <taxon>Bacteria</taxon>
        <taxon>Pseudomonadati</taxon>
        <taxon>Pseudomonadota</taxon>
        <taxon>Alphaproteobacteria</taxon>
        <taxon>Hyphomicrobiales</taxon>
        <taxon>Stappiaceae</taxon>
        <taxon>Roseibium</taxon>
    </lineage>
</organism>
<comment type="caution">
    <text evidence="2">The sequence shown here is derived from an EMBL/GenBank/DDBJ whole genome shotgun (WGS) entry which is preliminary data.</text>
</comment>
<name>A0A2S3UYS7_9HYPH</name>
<gene>
    <name evidence="2" type="ORF">CLV41_102251</name>
</gene>
<accession>A0A2S3UYS7</accession>
<evidence type="ECO:0000313" key="3">
    <source>
        <dbReference type="Proteomes" id="UP000236959"/>
    </source>
</evidence>
<dbReference type="EMBL" id="PPCN01000002">
    <property type="protein sequence ID" value="POF32846.1"/>
    <property type="molecule type" value="Genomic_DNA"/>
</dbReference>
<protein>
    <submittedName>
        <fullName evidence="2">Uncharacterized protein</fullName>
    </submittedName>
</protein>
<proteinExistence type="predicted"/>